<evidence type="ECO:0000259" key="8">
    <source>
        <dbReference type="PROSITE" id="PS50850"/>
    </source>
</evidence>
<evidence type="ECO:0000313" key="9">
    <source>
        <dbReference type="EMBL" id="CZR52328.1"/>
    </source>
</evidence>
<feature type="transmembrane region" description="Helical" evidence="7">
    <location>
        <begin position="290"/>
        <end position="319"/>
    </location>
</feature>
<keyword evidence="10" id="KW-1185">Reference proteome</keyword>
<reference evidence="9 10" key="1">
    <citation type="submission" date="2016-03" db="EMBL/GenBank/DDBJ databases">
        <authorList>
            <person name="Ploux O."/>
        </authorList>
    </citation>
    <scope>NUCLEOTIDE SEQUENCE [LARGE SCALE GENOMIC DNA]</scope>
    <source>
        <strain evidence="9 10">UAMH 11012</strain>
    </source>
</reference>
<feature type="transmembrane region" description="Helical" evidence="7">
    <location>
        <begin position="152"/>
        <end position="175"/>
    </location>
</feature>
<feature type="transmembrane region" description="Helical" evidence="7">
    <location>
        <begin position="445"/>
        <end position="469"/>
    </location>
</feature>
<dbReference type="Proteomes" id="UP000184330">
    <property type="component" value="Unassembled WGS sequence"/>
</dbReference>
<feature type="domain" description="Major facilitator superfamily (MFS) profile" evidence="8">
    <location>
        <begin position="61"/>
        <end position="513"/>
    </location>
</feature>
<feature type="transmembrane region" description="Helical" evidence="7">
    <location>
        <begin position="61"/>
        <end position="85"/>
    </location>
</feature>
<accession>A0A1L7WHT7</accession>
<evidence type="ECO:0000256" key="5">
    <source>
        <dbReference type="ARBA" id="ARBA00023136"/>
    </source>
</evidence>
<keyword evidence="3 7" id="KW-0812">Transmembrane</keyword>
<organism evidence="9 10">
    <name type="scientific">Phialocephala subalpina</name>
    <dbReference type="NCBI Taxonomy" id="576137"/>
    <lineage>
        <taxon>Eukaryota</taxon>
        <taxon>Fungi</taxon>
        <taxon>Dikarya</taxon>
        <taxon>Ascomycota</taxon>
        <taxon>Pezizomycotina</taxon>
        <taxon>Leotiomycetes</taxon>
        <taxon>Helotiales</taxon>
        <taxon>Mollisiaceae</taxon>
        <taxon>Phialocephala</taxon>
        <taxon>Phialocephala fortinii species complex</taxon>
    </lineage>
</organism>
<dbReference type="FunFam" id="1.20.1250.20:FF:000064">
    <property type="entry name" value="MFS allantoate transporter"/>
    <property type="match status" value="1"/>
</dbReference>
<dbReference type="AlphaFoldDB" id="A0A1L7WHT7"/>
<dbReference type="Pfam" id="PF07690">
    <property type="entry name" value="MFS_1"/>
    <property type="match status" value="1"/>
</dbReference>
<dbReference type="EMBL" id="FJOG01000002">
    <property type="protein sequence ID" value="CZR52328.1"/>
    <property type="molecule type" value="Genomic_DNA"/>
</dbReference>
<feature type="transmembrane region" description="Helical" evidence="7">
    <location>
        <begin position="386"/>
        <end position="406"/>
    </location>
</feature>
<keyword evidence="4 7" id="KW-1133">Transmembrane helix</keyword>
<dbReference type="InterPro" id="IPR020846">
    <property type="entry name" value="MFS_dom"/>
</dbReference>
<keyword evidence="2" id="KW-0813">Transport</keyword>
<evidence type="ECO:0000256" key="6">
    <source>
        <dbReference type="ARBA" id="ARBA00037968"/>
    </source>
</evidence>
<dbReference type="OrthoDB" id="6730379at2759"/>
<dbReference type="PANTHER" id="PTHR43791">
    <property type="entry name" value="PERMEASE-RELATED"/>
    <property type="match status" value="1"/>
</dbReference>
<feature type="transmembrane region" description="Helical" evidence="7">
    <location>
        <begin position="97"/>
        <end position="116"/>
    </location>
</feature>
<feature type="transmembrane region" description="Helical" evidence="7">
    <location>
        <begin position="418"/>
        <end position="439"/>
    </location>
</feature>
<dbReference type="SUPFAM" id="SSF103473">
    <property type="entry name" value="MFS general substrate transporter"/>
    <property type="match status" value="1"/>
</dbReference>
<evidence type="ECO:0000256" key="7">
    <source>
        <dbReference type="SAM" id="Phobius"/>
    </source>
</evidence>
<dbReference type="PANTHER" id="PTHR43791:SF70">
    <property type="entry name" value="MAJOR FACILITATOR SUPERFAMILY (MFS) PROFILE DOMAIN-CONTAINING PROTEIN"/>
    <property type="match status" value="1"/>
</dbReference>
<name>A0A1L7WHT7_9HELO</name>
<feature type="transmembrane region" description="Helical" evidence="7">
    <location>
        <begin position="219"/>
        <end position="240"/>
    </location>
</feature>
<comment type="subcellular location">
    <subcellularLocation>
        <location evidence="1">Membrane</location>
        <topology evidence="1">Multi-pass membrane protein</topology>
    </subcellularLocation>
</comment>
<feature type="transmembrane region" description="Helical" evidence="7">
    <location>
        <begin position="357"/>
        <end position="374"/>
    </location>
</feature>
<gene>
    <name evidence="9" type="ORF">PAC_02205</name>
</gene>
<dbReference type="InterPro" id="IPR036259">
    <property type="entry name" value="MFS_trans_sf"/>
</dbReference>
<keyword evidence="5 7" id="KW-0472">Membrane</keyword>
<dbReference type="Gene3D" id="1.20.1250.20">
    <property type="entry name" value="MFS general substrate transporter like domains"/>
    <property type="match status" value="2"/>
</dbReference>
<dbReference type="GO" id="GO:0016020">
    <property type="term" value="C:membrane"/>
    <property type="evidence" value="ECO:0007669"/>
    <property type="project" value="UniProtKB-SubCell"/>
</dbReference>
<dbReference type="PROSITE" id="PS50850">
    <property type="entry name" value="MFS"/>
    <property type="match status" value="1"/>
</dbReference>
<sequence length="513" mass="57621">MGNEADNIEAAPRAIHATQDIELKGQTADEGYELFEEAQNDSATYTLEASDAVRRKIDLQLLPLMCILYGLNYVDKVAMGWAVLFNFRSDLGLHGTQYSWASSMFYFGYLAAQYPANYFLQRYKTARILSFAVIAWGILMLAHLGLKNFAGLMVVRFLLGVSESVVSPGFVLYTSMFYTRREQVLRTMLWAAMQGSFSIVSSLLSYGLGHITNTALKPWMYIFLVLGLLSILTGIGWLFFMPETPNKAKFLTHEEQIIAVQRVAENMMGVKGYEWKYYQMWYAVKDPKTWLLLAFVFFTQLPNGGLTSFGSLVISGFGFDSFKTLLIGLPSSVVSAGSMIVWGYFSMKHGNLRTWGMIIPLLPAIAGIGAVYGTEGTGANKYGRVIAYWLINSYAVTWPFCLTIIGQNISGHTKRATTNIMLFMIFAAANIGGPFFFRSQDAPKYVLAITVILVCFCAALLCGIVLRVYMIMENKKRDNEFGELQTTEEKVEGMRFGMHDKTELENVDFRYVL</sequence>
<protein>
    <submittedName>
        <fullName evidence="9">Related to permease of the major facilitator superfamily</fullName>
    </submittedName>
</protein>
<feature type="transmembrane region" description="Helical" evidence="7">
    <location>
        <begin position="128"/>
        <end position="146"/>
    </location>
</feature>
<evidence type="ECO:0000256" key="1">
    <source>
        <dbReference type="ARBA" id="ARBA00004141"/>
    </source>
</evidence>
<dbReference type="InterPro" id="IPR011701">
    <property type="entry name" value="MFS"/>
</dbReference>
<comment type="similarity">
    <text evidence="6">Belongs to the major facilitator superfamily. Allantoate permease family.</text>
</comment>
<evidence type="ECO:0000256" key="2">
    <source>
        <dbReference type="ARBA" id="ARBA00022448"/>
    </source>
</evidence>
<feature type="transmembrane region" description="Helical" evidence="7">
    <location>
        <begin position="325"/>
        <end position="345"/>
    </location>
</feature>
<proteinExistence type="inferred from homology"/>
<dbReference type="GO" id="GO:0022857">
    <property type="term" value="F:transmembrane transporter activity"/>
    <property type="evidence" value="ECO:0007669"/>
    <property type="project" value="InterPro"/>
</dbReference>
<evidence type="ECO:0000256" key="3">
    <source>
        <dbReference type="ARBA" id="ARBA00022692"/>
    </source>
</evidence>
<evidence type="ECO:0000313" key="10">
    <source>
        <dbReference type="Proteomes" id="UP000184330"/>
    </source>
</evidence>
<evidence type="ECO:0000256" key="4">
    <source>
        <dbReference type="ARBA" id="ARBA00022989"/>
    </source>
</evidence>
<feature type="transmembrane region" description="Helical" evidence="7">
    <location>
        <begin position="187"/>
        <end position="207"/>
    </location>
</feature>